<dbReference type="PANTHER" id="PTHR23065">
    <property type="entry name" value="PROLINE-SERINE-THREONINE PHOSPHATASE INTERACTING PROTEIN 1"/>
    <property type="match status" value="1"/>
</dbReference>
<dbReference type="AlphaFoldDB" id="A0A7R9BGA6"/>
<sequence>MSHAEAIANLFAYASSRPSLLRIDIEVEPICLFRMIHTELREFAFAVLSESTCLSLEERAELEKNYAKSLRSWSKKWEDHFDRGLEYGTTKEALKGTSGEANRLADLHLCVRERILEELCPKMRNWQKDNYHKSMMQLKEKKEMDDRFRKEQKPWEKLYNKVNKARSDYHNARKNERTALNNQLNASRADPTTPDAVSLEYGTTKEALKGTSGEANRLADLHLCVRERILEELCPKMRNWQKDNYHKSMMQLKEKKEMDDRFRKEQKPWEKLYNKVNKARSDYHNARKNERTALNNQLNASRADPTTPDAVS</sequence>
<dbReference type="EMBL" id="OA882236">
    <property type="protein sequence ID" value="CAD7274052.1"/>
    <property type="molecule type" value="Genomic_DNA"/>
</dbReference>
<evidence type="ECO:0000259" key="3">
    <source>
        <dbReference type="PROSITE" id="PS51741"/>
    </source>
</evidence>
<keyword evidence="1" id="KW-0175">Coiled coil</keyword>
<name>A0A7R9BGA6_9CRUS</name>
<proteinExistence type="predicted"/>
<dbReference type="InterPro" id="IPR001060">
    <property type="entry name" value="FCH_dom"/>
</dbReference>
<dbReference type="SUPFAM" id="SSF103657">
    <property type="entry name" value="BAR/IMD domain-like"/>
    <property type="match status" value="2"/>
</dbReference>
<dbReference type="GO" id="GO:0005768">
    <property type="term" value="C:endosome"/>
    <property type="evidence" value="ECO:0007669"/>
    <property type="project" value="TreeGrafter"/>
</dbReference>
<gene>
    <name evidence="4" type="ORF">NMOB1V02_LOCUS1910</name>
</gene>
<evidence type="ECO:0000256" key="1">
    <source>
        <dbReference type="PROSITE-ProRule" id="PRU01077"/>
    </source>
</evidence>
<evidence type="ECO:0000313" key="5">
    <source>
        <dbReference type="Proteomes" id="UP000678499"/>
    </source>
</evidence>
<dbReference type="Gene3D" id="1.20.1270.60">
    <property type="entry name" value="Arfaptin homology (AH) domain/BAR domain"/>
    <property type="match status" value="2"/>
</dbReference>
<protein>
    <recommendedName>
        <fullName evidence="3">F-BAR domain-containing protein</fullName>
    </recommendedName>
</protein>
<dbReference type="Proteomes" id="UP000678499">
    <property type="component" value="Unassembled WGS sequence"/>
</dbReference>
<dbReference type="InterPro" id="IPR027267">
    <property type="entry name" value="AH/BAR_dom_sf"/>
</dbReference>
<dbReference type="InterPro" id="IPR031160">
    <property type="entry name" value="F_BAR_dom"/>
</dbReference>
<dbReference type="GO" id="GO:0005543">
    <property type="term" value="F:phospholipid binding"/>
    <property type="evidence" value="ECO:0007669"/>
    <property type="project" value="TreeGrafter"/>
</dbReference>
<feature type="domain" description="F-BAR" evidence="3">
    <location>
        <begin position="23"/>
        <end position="312"/>
    </location>
</feature>
<feature type="region of interest" description="Disordered" evidence="2">
    <location>
        <begin position="279"/>
        <end position="312"/>
    </location>
</feature>
<dbReference type="GO" id="GO:0007010">
    <property type="term" value="P:cytoskeleton organization"/>
    <property type="evidence" value="ECO:0007669"/>
    <property type="project" value="TreeGrafter"/>
</dbReference>
<dbReference type="GO" id="GO:0097320">
    <property type="term" value="P:plasma membrane tubulation"/>
    <property type="evidence" value="ECO:0007669"/>
    <property type="project" value="TreeGrafter"/>
</dbReference>
<feature type="compositionally biased region" description="Basic and acidic residues" evidence="2">
    <location>
        <begin position="279"/>
        <end position="291"/>
    </location>
</feature>
<dbReference type="GO" id="GO:0030100">
    <property type="term" value="P:regulation of endocytosis"/>
    <property type="evidence" value="ECO:0007669"/>
    <property type="project" value="TreeGrafter"/>
</dbReference>
<reference evidence="4" key="1">
    <citation type="submission" date="2020-11" db="EMBL/GenBank/DDBJ databases">
        <authorList>
            <person name="Tran Van P."/>
        </authorList>
    </citation>
    <scope>NUCLEOTIDE SEQUENCE</scope>
</reference>
<dbReference type="GO" id="GO:0005886">
    <property type="term" value="C:plasma membrane"/>
    <property type="evidence" value="ECO:0007669"/>
    <property type="project" value="TreeGrafter"/>
</dbReference>
<evidence type="ECO:0000313" key="4">
    <source>
        <dbReference type="EMBL" id="CAD7274052.1"/>
    </source>
</evidence>
<dbReference type="PANTHER" id="PTHR23065:SF11">
    <property type="entry name" value="SYNDAPIN, ISOFORM C"/>
    <property type="match status" value="1"/>
</dbReference>
<evidence type="ECO:0000256" key="2">
    <source>
        <dbReference type="SAM" id="MobiDB-lite"/>
    </source>
</evidence>
<dbReference type="PROSITE" id="PS51741">
    <property type="entry name" value="F_BAR"/>
    <property type="match status" value="1"/>
</dbReference>
<organism evidence="4">
    <name type="scientific">Notodromas monacha</name>
    <dbReference type="NCBI Taxonomy" id="399045"/>
    <lineage>
        <taxon>Eukaryota</taxon>
        <taxon>Metazoa</taxon>
        <taxon>Ecdysozoa</taxon>
        <taxon>Arthropoda</taxon>
        <taxon>Crustacea</taxon>
        <taxon>Oligostraca</taxon>
        <taxon>Ostracoda</taxon>
        <taxon>Podocopa</taxon>
        <taxon>Podocopida</taxon>
        <taxon>Cypridocopina</taxon>
        <taxon>Cypridoidea</taxon>
        <taxon>Cyprididae</taxon>
        <taxon>Notodromas</taxon>
    </lineage>
</organism>
<dbReference type="OrthoDB" id="10255128at2759"/>
<keyword evidence="5" id="KW-1185">Reference proteome</keyword>
<accession>A0A7R9BGA6</accession>
<dbReference type="EMBL" id="CAJPEX010000199">
    <property type="protein sequence ID" value="CAG0914204.1"/>
    <property type="molecule type" value="Genomic_DNA"/>
</dbReference>
<dbReference type="Pfam" id="PF00611">
    <property type="entry name" value="FCH"/>
    <property type="match status" value="1"/>
</dbReference>